<evidence type="ECO:0000313" key="1">
    <source>
        <dbReference type="EMBL" id="GAG92433.1"/>
    </source>
</evidence>
<reference evidence="1" key="1">
    <citation type="journal article" date="2014" name="Front. Microbiol.">
        <title>High frequency of phylogenetically diverse reductive dehalogenase-homologous genes in deep subseafloor sedimentary metagenomes.</title>
        <authorList>
            <person name="Kawai M."/>
            <person name="Futagami T."/>
            <person name="Toyoda A."/>
            <person name="Takaki Y."/>
            <person name="Nishi S."/>
            <person name="Hori S."/>
            <person name="Arai W."/>
            <person name="Tsubouchi T."/>
            <person name="Morono Y."/>
            <person name="Uchiyama I."/>
            <person name="Ito T."/>
            <person name="Fujiyama A."/>
            <person name="Inagaki F."/>
            <person name="Takami H."/>
        </authorList>
    </citation>
    <scope>NUCLEOTIDE SEQUENCE</scope>
    <source>
        <strain evidence="1">Expedition CK06-06</strain>
    </source>
</reference>
<dbReference type="EMBL" id="BART01028716">
    <property type="protein sequence ID" value="GAG92433.1"/>
    <property type="molecule type" value="Genomic_DNA"/>
</dbReference>
<sequence>DLVYHLGKRQIGKLEYPSHELQPVHAKWMRQDMANRTKGTFVVTASEKDLTDRCTGFPEMAKQHDIRLQLIGDDHIVAYKKHFVPHRIAGSLSGCWWNTKCMDLCPDLEPRGYEVYRVSGENIERFTKGLGQRVKILSPRLGKAVKGSVVIKAHVFQPKQNESLLYSLNGKDWKLMSETSRPFYRAVFEATVDSTSLADGIVNLQIKSSLTGEIRAHDIVAANNIAPIALQNDAVLSFIVGKVRQIKNKAPVDKVEVIFNDKVIGAITPNS</sequence>
<proteinExistence type="predicted"/>
<name>X1C7R1_9ZZZZ</name>
<comment type="caution">
    <text evidence="1">The sequence shown here is derived from an EMBL/GenBank/DDBJ whole genome shotgun (WGS) entry which is preliminary data.</text>
</comment>
<protein>
    <submittedName>
        <fullName evidence="1">Uncharacterized protein</fullName>
    </submittedName>
</protein>
<accession>X1C7R1</accession>
<dbReference type="AlphaFoldDB" id="X1C7R1"/>
<gene>
    <name evidence="1" type="ORF">S01H4_50553</name>
</gene>
<feature type="non-terminal residue" evidence="1">
    <location>
        <position position="1"/>
    </location>
</feature>
<feature type="non-terminal residue" evidence="1">
    <location>
        <position position="271"/>
    </location>
</feature>
<organism evidence="1">
    <name type="scientific">marine sediment metagenome</name>
    <dbReference type="NCBI Taxonomy" id="412755"/>
    <lineage>
        <taxon>unclassified sequences</taxon>
        <taxon>metagenomes</taxon>
        <taxon>ecological metagenomes</taxon>
    </lineage>
</organism>